<name>A0A0K2SNH4_LIMPI</name>
<keyword evidence="15" id="KW-1185">Reference proteome</keyword>
<keyword evidence="6 10" id="KW-0368">Histidine biosynthesis</keyword>
<evidence type="ECO:0000256" key="11">
    <source>
        <dbReference type="PIRSR" id="PIRSR000495-1"/>
    </source>
</evidence>
<keyword evidence="4 10" id="KW-0378">Hydrolase</keyword>
<dbReference type="HAMAP" id="MF_00278">
    <property type="entry name" value="HisH"/>
    <property type="match status" value="1"/>
</dbReference>
<accession>A0A0K2SNH4</accession>
<dbReference type="EC" id="4.3.2.10" evidence="10"/>
<evidence type="ECO:0000256" key="3">
    <source>
        <dbReference type="ARBA" id="ARBA00022605"/>
    </source>
</evidence>
<feature type="active site" evidence="10 11">
    <location>
        <position position="190"/>
    </location>
</feature>
<reference evidence="15" key="2">
    <citation type="journal article" date="2016" name="Int. J. Syst. Evol. Microbiol.">
        <title>Complete genome sequence and cell structure of Limnochorda pilosa, a Gram-negative spore-former within the phylum Firmicutes.</title>
        <authorList>
            <person name="Watanabe M."/>
            <person name="Kojima H."/>
            <person name="Fukui M."/>
        </authorList>
    </citation>
    <scope>NUCLEOTIDE SEQUENCE [LARGE SCALE GENOMIC DNA]</scope>
    <source>
        <strain evidence="15">HC45</strain>
    </source>
</reference>
<evidence type="ECO:0000256" key="10">
    <source>
        <dbReference type="HAMAP-Rule" id="MF_00278"/>
    </source>
</evidence>
<dbReference type="PANTHER" id="PTHR42701:SF1">
    <property type="entry name" value="IMIDAZOLE GLYCEROL PHOSPHATE SYNTHASE SUBUNIT HISH"/>
    <property type="match status" value="1"/>
</dbReference>
<dbReference type="AlphaFoldDB" id="A0A0K2SNH4"/>
<dbReference type="UniPathway" id="UPA00031">
    <property type="reaction ID" value="UER00010"/>
</dbReference>
<keyword evidence="10" id="KW-0963">Cytoplasm</keyword>
<dbReference type="InterPro" id="IPR017926">
    <property type="entry name" value="GATASE"/>
</dbReference>
<dbReference type="NCBIfam" id="TIGR01855">
    <property type="entry name" value="IMP_synth_hisH"/>
    <property type="match status" value="1"/>
</dbReference>
<dbReference type="RefSeq" id="WP_082726323.1">
    <property type="nucleotide sequence ID" value="NZ_AP014924.1"/>
</dbReference>
<comment type="subcellular location">
    <subcellularLocation>
        <location evidence="10">Cytoplasm</location>
    </subcellularLocation>
</comment>
<dbReference type="EC" id="3.5.1.2" evidence="10"/>
<evidence type="ECO:0000256" key="8">
    <source>
        <dbReference type="ARBA" id="ARBA00047838"/>
    </source>
</evidence>
<dbReference type="GO" id="GO:0004359">
    <property type="term" value="F:glutaminase activity"/>
    <property type="evidence" value="ECO:0007669"/>
    <property type="project" value="UniProtKB-EC"/>
</dbReference>
<dbReference type="Pfam" id="PF00117">
    <property type="entry name" value="GATase"/>
    <property type="match status" value="1"/>
</dbReference>
<dbReference type="PANTHER" id="PTHR42701">
    <property type="entry name" value="IMIDAZOLE GLYCEROL PHOSPHATE SYNTHASE SUBUNIT HISH"/>
    <property type="match status" value="1"/>
</dbReference>
<dbReference type="InterPro" id="IPR010139">
    <property type="entry name" value="Imidazole-glycPsynth_HisH"/>
</dbReference>
<sequence>MIGVVDYGMSNLGSVLRGLARAGAQAELVDRPGRGEDLERRYAALVLPGDGAFGEAMARLAEQGWVEALRAWVAADRPLLGICLGLQLLFDASEERFGREEPRGLGILPGRVVRFAPGLKVPQMGWNQVEPARLHPLWEGIPPGEFFYFVHSYYVRPDRAEDALARTEYGERFTSAAGRGRLAAVQFHPEKSGAAGLRLLANFVRWVETGAPAPVSSREALVNAPPPGSGAGSAGGDRPWN</sequence>
<comment type="catalytic activity">
    <reaction evidence="9 10">
        <text>L-glutamine + H2O = L-glutamate + NH4(+)</text>
        <dbReference type="Rhea" id="RHEA:15889"/>
        <dbReference type="ChEBI" id="CHEBI:15377"/>
        <dbReference type="ChEBI" id="CHEBI:28938"/>
        <dbReference type="ChEBI" id="CHEBI:29985"/>
        <dbReference type="ChEBI" id="CHEBI:58359"/>
        <dbReference type="EC" id="3.5.1.2"/>
    </reaction>
</comment>
<organism evidence="14 15">
    <name type="scientific">Limnochorda pilosa</name>
    <dbReference type="NCBI Taxonomy" id="1555112"/>
    <lineage>
        <taxon>Bacteria</taxon>
        <taxon>Bacillati</taxon>
        <taxon>Bacillota</taxon>
        <taxon>Limnochordia</taxon>
        <taxon>Limnochordales</taxon>
        <taxon>Limnochordaceae</taxon>
        <taxon>Limnochorda</taxon>
    </lineage>
</organism>
<comment type="pathway">
    <text evidence="1 10">Amino-acid biosynthesis; L-histidine biosynthesis; L-histidine from 5-phospho-alpha-D-ribose 1-diphosphate: step 5/9.</text>
</comment>
<keyword evidence="3 10" id="KW-0028">Amino-acid biosynthesis</keyword>
<evidence type="ECO:0000256" key="7">
    <source>
        <dbReference type="ARBA" id="ARBA00023239"/>
    </source>
</evidence>
<dbReference type="STRING" id="1555112.LIP_2821"/>
<keyword evidence="5 10" id="KW-0315">Glutamine amidotransferase</keyword>
<proteinExistence type="inferred from homology"/>
<evidence type="ECO:0000256" key="2">
    <source>
        <dbReference type="ARBA" id="ARBA00011152"/>
    </source>
</evidence>
<evidence type="ECO:0000313" key="15">
    <source>
        <dbReference type="Proteomes" id="UP000065807"/>
    </source>
</evidence>
<dbReference type="GO" id="GO:0005737">
    <property type="term" value="C:cytoplasm"/>
    <property type="evidence" value="ECO:0007669"/>
    <property type="project" value="UniProtKB-SubCell"/>
</dbReference>
<comment type="subunit">
    <text evidence="2 10">Heterodimer of HisH and HisF.</text>
</comment>
<evidence type="ECO:0000313" key="14">
    <source>
        <dbReference type="EMBL" id="BAS28650.1"/>
    </source>
</evidence>
<reference evidence="15" key="1">
    <citation type="submission" date="2015-07" db="EMBL/GenBank/DDBJ databases">
        <title>Complete genome sequence and phylogenetic analysis of Limnochorda pilosa.</title>
        <authorList>
            <person name="Watanabe M."/>
            <person name="Kojima H."/>
            <person name="Fukui M."/>
        </authorList>
    </citation>
    <scope>NUCLEOTIDE SEQUENCE [LARGE SCALE GENOMIC DNA]</scope>
    <source>
        <strain evidence="15">HC45</strain>
    </source>
</reference>
<gene>
    <name evidence="10" type="primary">hisH</name>
    <name evidence="14" type="ORF">LIP_2821</name>
</gene>
<evidence type="ECO:0000256" key="4">
    <source>
        <dbReference type="ARBA" id="ARBA00022801"/>
    </source>
</evidence>
<feature type="region of interest" description="Disordered" evidence="12">
    <location>
        <begin position="215"/>
        <end position="241"/>
    </location>
</feature>
<evidence type="ECO:0000256" key="1">
    <source>
        <dbReference type="ARBA" id="ARBA00005091"/>
    </source>
</evidence>
<evidence type="ECO:0000256" key="6">
    <source>
        <dbReference type="ARBA" id="ARBA00023102"/>
    </source>
</evidence>
<dbReference type="OrthoDB" id="9807137at2"/>
<dbReference type="SUPFAM" id="SSF52317">
    <property type="entry name" value="Class I glutamine amidotransferase-like"/>
    <property type="match status" value="1"/>
</dbReference>
<evidence type="ECO:0000256" key="5">
    <source>
        <dbReference type="ARBA" id="ARBA00022962"/>
    </source>
</evidence>
<evidence type="ECO:0000259" key="13">
    <source>
        <dbReference type="Pfam" id="PF00117"/>
    </source>
</evidence>
<dbReference type="GO" id="GO:0000107">
    <property type="term" value="F:imidazoleglycerol-phosphate synthase activity"/>
    <property type="evidence" value="ECO:0007669"/>
    <property type="project" value="UniProtKB-UniRule"/>
</dbReference>
<comment type="catalytic activity">
    <reaction evidence="8 10">
        <text>5-[(5-phospho-1-deoxy-D-ribulos-1-ylimino)methylamino]-1-(5-phospho-beta-D-ribosyl)imidazole-4-carboxamide + L-glutamine = D-erythro-1-(imidazol-4-yl)glycerol 3-phosphate + 5-amino-1-(5-phospho-beta-D-ribosyl)imidazole-4-carboxamide + L-glutamate + H(+)</text>
        <dbReference type="Rhea" id="RHEA:24793"/>
        <dbReference type="ChEBI" id="CHEBI:15378"/>
        <dbReference type="ChEBI" id="CHEBI:29985"/>
        <dbReference type="ChEBI" id="CHEBI:58278"/>
        <dbReference type="ChEBI" id="CHEBI:58359"/>
        <dbReference type="ChEBI" id="CHEBI:58475"/>
        <dbReference type="ChEBI" id="CHEBI:58525"/>
        <dbReference type="EC" id="4.3.2.10"/>
    </reaction>
</comment>
<protein>
    <recommendedName>
        <fullName evidence="10">Imidazole glycerol phosphate synthase subunit HisH</fullName>
        <ecNumber evidence="10">4.3.2.10</ecNumber>
    </recommendedName>
    <alternativeName>
        <fullName evidence="10">IGP synthase glutaminase subunit</fullName>
        <ecNumber evidence="10">3.5.1.2</ecNumber>
    </alternativeName>
    <alternativeName>
        <fullName evidence="10">IGP synthase subunit HisH</fullName>
    </alternativeName>
    <alternativeName>
        <fullName evidence="10">ImGP synthase subunit HisH</fullName>
        <shortName evidence="10">IGPS subunit HisH</shortName>
    </alternativeName>
</protein>
<evidence type="ECO:0000256" key="9">
    <source>
        <dbReference type="ARBA" id="ARBA00049534"/>
    </source>
</evidence>
<dbReference type="KEGG" id="lpil:LIP_2821"/>
<feature type="active site" description="Nucleophile" evidence="10 11">
    <location>
        <position position="83"/>
    </location>
</feature>
<dbReference type="PROSITE" id="PS51273">
    <property type="entry name" value="GATASE_TYPE_1"/>
    <property type="match status" value="1"/>
</dbReference>
<dbReference type="EMBL" id="AP014924">
    <property type="protein sequence ID" value="BAS28650.1"/>
    <property type="molecule type" value="Genomic_DNA"/>
</dbReference>
<dbReference type="Gene3D" id="3.40.50.880">
    <property type="match status" value="1"/>
</dbReference>
<feature type="domain" description="Glutamine amidotransferase" evidence="13">
    <location>
        <begin position="4"/>
        <end position="204"/>
    </location>
</feature>
<dbReference type="InterPro" id="IPR029062">
    <property type="entry name" value="Class_I_gatase-like"/>
</dbReference>
<evidence type="ECO:0000256" key="12">
    <source>
        <dbReference type="SAM" id="MobiDB-lite"/>
    </source>
</evidence>
<dbReference type="PIRSF" id="PIRSF000495">
    <property type="entry name" value="Amidotransf_hisH"/>
    <property type="match status" value="1"/>
</dbReference>
<dbReference type="Proteomes" id="UP000065807">
    <property type="component" value="Chromosome"/>
</dbReference>
<keyword evidence="7 10" id="KW-0456">Lyase</keyword>
<dbReference type="GO" id="GO:0000105">
    <property type="term" value="P:L-histidine biosynthetic process"/>
    <property type="evidence" value="ECO:0007669"/>
    <property type="project" value="UniProtKB-UniRule"/>
</dbReference>
<dbReference type="GO" id="GO:0016829">
    <property type="term" value="F:lyase activity"/>
    <property type="evidence" value="ECO:0007669"/>
    <property type="project" value="UniProtKB-KW"/>
</dbReference>
<dbReference type="PATRIC" id="fig|1555112.3.peg.2865"/>
<dbReference type="CDD" id="cd01748">
    <property type="entry name" value="GATase1_IGP_Synthase"/>
    <property type="match status" value="1"/>
</dbReference>
<feature type="active site" evidence="10 11">
    <location>
        <position position="188"/>
    </location>
</feature>
<comment type="function">
    <text evidence="10">IGPS catalyzes the conversion of PRFAR and glutamine to IGP, AICAR and glutamate. The HisH subunit catalyzes the hydrolysis of glutamine to glutamate and ammonia as part of the synthesis of IGP and AICAR. The resulting ammonia molecule is channeled to the active site of HisF.</text>
</comment>